<dbReference type="Gene3D" id="3.80.10.10">
    <property type="entry name" value="Ribonuclease Inhibitor"/>
    <property type="match status" value="1"/>
</dbReference>
<dbReference type="InterPro" id="IPR032675">
    <property type="entry name" value="LRR_dom_sf"/>
</dbReference>
<name>A0ABQ7UE64_SOLTU</name>
<comment type="caution">
    <text evidence="1">The sequence shown here is derived from an EMBL/GenBank/DDBJ whole genome shotgun (WGS) entry which is preliminary data.</text>
</comment>
<gene>
    <name evidence="1" type="ORF">KY290_027119</name>
</gene>
<evidence type="ECO:0000313" key="1">
    <source>
        <dbReference type="EMBL" id="KAH0747887.1"/>
    </source>
</evidence>
<dbReference type="EMBL" id="JAIVGD010000019">
    <property type="protein sequence ID" value="KAH0747887.1"/>
    <property type="molecule type" value="Genomic_DNA"/>
</dbReference>
<proteinExistence type="predicted"/>
<keyword evidence="2" id="KW-1185">Reference proteome</keyword>
<accession>A0ABQ7UE64</accession>
<organism evidence="1 2">
    <name type="scientific">Solanum tuberosum</name>
    <name type="common">Potato</name>
    <dbReference type="NCBI Taxonomy" id="4113"/>
    <lineage>
        <taxon>Eukaryota</taxon>
        <taxon>Viridiplantae</taxon>
        <taxon>Streptophyta</taxon>
        <taxon>Embryophyta</taxon>
        <taxon>Tracheophyta</taxon>
        <taxon>Spermatophyta</taxon>
        <taxon>Magnoliopsida</taxon>
        <taxon>eudicotyledons</taxon>
        <taxon>Gunneridae</taxon>
        <taxon>Pentapetalae</taxon>
        <taxon>asterids</taxon>
        <taxon>lamiids</taxon>
        <taxon>Solanales</taxon>
        <taxon>Solanaceae</taxon>
        <taxon>Solanoideae</taxon>
        <taxon>Solaneae</taxon>
        <taxon>Solanum</taxon>
    </lineage>
</organism>
<evidence type="ECO:0000313" key="2">
    <source>
        <dbReference type="Proteomes" id="UP000826656"/>
    </source>
</evidence>
<sequence length="123" mass="13863">MAIKMLLWLSGWLIEENRFITVTPVTEVLKAKQLMIALDAGFGAIVQHYKEFQQLSLSDLLADRVFEYIRVHAKMLEMLSLGFLGDNHLGMLSGCESLCKLEIRDCPFGDEVLLSNGAKLETM</sequence>
<dbReference type="SUPFAM" id="SSF52047">
    <property type="entry name" value="RNI-like"/>
    <property type="match status" value="1"/>
</dbReference>
<reference evidence="1 2" key="1">
    <citation type="journal article" date="2021" name="bioRxiv">
        <title>Chromosome-scale and haplotype-resolved genome assembly of a tetraploid potato cultivar.</title>
        <authorList>
            <person name="Sun H."/>
            <person name="Jiao W.-B."/>
            <person name="Krause K."/>
            <person name="Campoy J.A."/>
            <person name="Goel M."/>
            <person name="Folz-Donahue K."/>
            <person name="Kukat C."/>
            <person name="Huettel B."/>
            <person name="Schneeberger K."/>
        </authorList>
    </citation>
    <scope>NUCLEOTIDE SEQUENCE [LARGE SCALE GENOMIC DNA]</scope>
    <source>
        <strain evidence="1">SolTubOtavaFocal</strain>
        <tissue evidence="1">Leaves</tissue>
    </source>
</reference>
<protein>
    <submittedName>
        <fullName evidence="1">Uncharacterized protein</fullName>
    </submittedName>
</protein>
<dbReference type="Proteomes" id="UP000826656">
    <property type="component" value="Unassembled WGS sequence"/>
</dbReference>